<feature type="compositionally biased region" description="Polar residues" evidence="1">
    <location>
        <begin position="74"/>
        <end position="87"/>
    </location>
</feature>
<accession>A0A0F9C9C0</accession>
<sequence>MDIEKEIKELKENQNHWATLENVTVCRLGIEDLEEVLRGLLEMLIQVGKEQHWLYSKTRFGNILRGLGGEKTVNEVNNPMSSGSGMKTETDSKPPSCEFC</sequence>
<organism evidence="2">
    <name type="scientific">marine sediment metagenome</name>
    <dbReference type="NCBI Taxonomy" id="412755"/>
    <lineage>
        <taxon>unclassified sequences</taxon>
        <taxon>metagenomes</taxon>
        <taxon>ecological metagenomes</taxon>
    </lineage>
</organism>
<gene>
    <name evidence="2" type="ORF">LCGC14_2637680</name>
</gene>
<protein>
    <submittedName>
        <fullName evidence="2">Uncharacterized protein</fullName>
    </submittedName>
</protein>
<comment type="caution">
    <text evidence="2">The sequence shown here is derived from an EMBL/GenBank/DDBJ whole genome shotgun (WGS) entry which is preliminary data.</text>
</comment>
<feature type="region of interest" description="Disordered" evidence="1">
    <location>
        <begin position="74"/>
        <end position="100"/>
    </location>
</feature>
<evidence type="ECO:0000256" key="1">
    <source>
        <dbReference type="SAM" id="MobiDB-lite"/>
    </source>
</evidence>
<name>A0A0F9C9C0_9ZZZZ</name>
<dbReference type="AlphaFoldDB" id="A0A0F9C9C0"/>
<feature type="non-terminal residue" evidence="2">
    <location>
        <position position="100"/>
    </location>
</feature>
<evidence type="ECO:0000313" key="2">
    <source>
        <dbReference type="EMBL" id="KKK98949.1"/>
    </source>
</evidence>
<proteinExistence type="predicted"/>
<reference evidence="2" key="1">
    <citation type="journal article" date="2015" name="Nature">
        <title>Complex archaea that bridge the gap between prokaryotes and eukaryotes.</title>
        <authorList>
            <person name="Spang A."/>
            <person name="Saw J.H."/>
            <person name="Jorgensen S.L."/>
            <person name="Zaremba-Niedzwiedzka K."/>
            <person name="Martijn J."/>
            <person name="Lind A.E."/>
            <person name="van Eijk R."/>
            <person name="Schleper C."/>
            <person name="Guy L."/>
            <person name="Ettema T.J."/>
        </authorList>
    </citation>
    <scope>NUCLEOTIDE SEQUENCE</scope>
</reference>
<dbReference type="EMBL" id="LAZR01045403">
    <property type="protein sequence ID" value="KKK98949.1"/>
    <property type="molecule type" value="Genomic_DNA"/>
</dbReference>